<evidence type="ECO:0008006" key="6">
    <source>
        <dbReference type="Google" id="ProtNLM"/>
    </source>
</evidence>
<dbReference type="InterPro" id="IPR050517">
    <property type="entry name" value="DDR_Repair_Kinase"/>
</dbReference>
<evidence type="ECO:0000313" key="4">
    <source>
        <dbReference type="EMBL" id="KAG7402296.1"/>
    </source>
</evidence>
<dbReference type="PANTHER" id="PTHR11139:SF68">
    <property type="entry name" value="DNA-DEPENDENT PROTEIN KINASE CATALYTIC SUBUNIT"/>
    <property type="match status" value="1"/>
</dbReference>
<dbReference type="InterPro" id="IPR000403">
    <property type="entry name" value="PI3/4_kinase_cat_dom"/>
</dbReference>
<dbReference type="PROSITE" id="PS51190">
    <property type="entry name" value="FATC"/>
    <property type="match status" value="1"/>
</dbReference>
<dbReference type="Pfam" id="PF00454">
    <property type="entry name" value="PI3_PI4_kinase"/>
    <property type="match status" value="1"/>
</dbReference>
<dbReference type="Pfam" id="PF02260">
    <property type="entry name" value="FATC"/>
    <property type="match status" value="1"/>
</dbReference>
<dbReference type="GO" id="GO:0000723">
    <property type="term" value="P:telomere maintenance"/>
    <property type="evidence" value="ECO:0007669"/>
    <property type="project" value="TreeGrafter"/>
</dbReference>
<dbReference type="EMBL" id="JAGDFL010000001">
    <property type="protein sequence ID" value="KAG7402296.1"/>
    <property type="molecule type" value="Genomic_DNA"/>
</dbReference>
<gene>
    <name evidence="4" type="ORF">PHYBOEH_000004</name>
</gene>
<evidence type="ECO:0000259" key="3">
    <source>
        <dbReference type="PROSITE" id="PS51190"/>
    </source>
</evidence>
<dbReference type="GO" id="GO:0006302">
    <property type="term" value="P:double-strand break repair"/>
    <property type="evidence" value="ECO:0007669"/>
    <property type="project" value="TreeGrafter"/>
</dbReference>
<dbReference type="InterPro" id="IPR037706">
    <property type="entry name" value="DNA-PK_dom"/>
</dbReference>
<accession>A0A8T1X8U1</accession>
<protein>
    <recommendedName>
        <fullName evidence="6">Non-specific serine/threonine protein kinase</fullName>
    </recommendedName>
</protein>
<dbReference type="AlphaFoldDB" id="A0A8T1X8U1"/>
<dbReference type="GO" id="GO:0005634">
    <property type="term" value="C:nucleus"/>
    <property type="evidence" value="ECO:0007669"/>
    <property type="project" value="TreeGrafter"/>
</dbReference>
<keyword evidence="5" id="KW-1185">Reference proteome</keyword>
<sequence length="508" mass="57017">MTTKTVNSAREWIMNHFSVTPGKYGIMKDMKARLGDFAEWLEEFDHSSCILELPGQYTSYWGKPDPSTHTRILSFDSMLGVLASKQLPKRLTVHGSDEQDYTFLVKGGEDLRLDQRIEQLFGVMNQILQVDSRCHDQGLEIKTYNVIPMTQEIGILEWINGTSTLKGVIESQLQVDERCTDLKNNKRQKLELFNTTAAKAYEVFLLKQRGSSFSAKVIAPRSTDVVEHYAKVQAMIPADLLRRQLLGMGLHFDEFLSIRDNFLKSLATFSACSYVLGIGDRHLDNFLLDLSNGRIIGIDFGVSFGAGASVLPVPELIPFRFTRQMDFVLQPYDGSNLMAQDMQSVFEALRAKRQVVESVMNVFLHEPLLDWQQSTTTHQKGIFDGGAATLEDTDVEMEDVENSSRSRQKSIASASGGEGATAWLPDVKIAIARRKLEGVSPGLLLKEELCQNAHLKQHIEKFTTLIDSVCSNNDMTAMNSLTQAQELLTMATSPDLLGRTFQGWMPWL</sequence>
<feature type="compositionally biased region" description="Polar residues" evidence="1">
    <location>
        <begin position="403"/>
        <end position="413"/>
    </location>
</feature>
<evidence type="ECO:0000313" key="5">
    <source>
        <dbReference type="Proteomes" id="UP000693981"/>
    </source>
</evidence>
<dbReference type="PROSITE" id="PS50290">
    <property type="entry name" value="PI3_4_KINASE_3"/>
    <property type="match status" value="1"/>
</dbReference>
<feature type="domain" description="PI3K/PI4K catalytic" evidence="2">
    <location>
        <begin position="75"/>
        <end position="409"/>
    </location>
</feature>
<dbReference type="PANTHER" id="PTHR11139">
    <property type="entry name" value="ATAXIA TELANGIECTASIA MUTATED ATM -RELATED"/>
    <property type="match status" value="1"/>
</dbReference>
<dbReference type="Proteomes" id="UP000693981">
    <property type="component" value="Unassembled WGS sequence"/>
</dbReference>
<dbReference type="SMART" id="SM00146">
    <property type="entry name" value="PI3Kc"/>
    <property type="match status" value="1"/>
</dbReference>
<feature type="domain" description="FATC" evidence="3">
    <location>
        <begin position="476"/>
        <end position="508"/>
    </location>
</feature>
<organism evidence="4 5">
    <name type="scientific">Phytophthora boehmeriae</name>
    <dbReference type="NCBI Taxonomy" id="109152"/>
    <lineage>
        <taxon>Eukaryota</taxon>
        <taxon>Sar</taxon>
        <taxon>Stramenopiles</taxon>
        <taxon>Oomycota</taxon>
        <taxon>Peronosporomycetes</taxon>
        <taxon>Peronosporales</taxon>
        <taxon>Peronosporaceae</taxon>
        <taxon>Phytophthora</taxon>
    </lineage>
</organism>
<dbReference type="GO" id="GO:0004677">
    <property type="term" value="F:DNA-dependent protein kinase activity"/>
    <property type="evidence" value="ECO:0007669"/>
    <property type="project" value="InterPro"/>
</dbReference>
<comment type="caution">
    <text evidence="4">The sequence shown here is derived from an EMBL/GenBank/DDBJ whole genome shotgun (WGS) entry which is preliminary data.</text>
</comment>
<dbReference type="SMART" id="SM01343">
    <property type="entry name" value="FATC"/>
    <property type="match status" value="1"/>
</dbReference>
<dbReference type="InterPro" id="IPR003152">
    <property type="entry name" value="FATC_dom"/>
</dbReference>
<evidence type="ECO:0000259" key="2">
    <source>
        <dbReference type="PROSITE" id="PS50290"/>
    </source>
</evidence>
<dbReference type="OrthoDB" id="381190at2759"/>
<dbReference type="CDD" id="cd05172">
    <property type="entry name" value="PIKKc_DNA-PK"/>
    <property type="match status" value="1"/>
</dbReference>
<reference evidence="4" key="1">
    <citation type="submission" date="2021-02" db="EMBL/GenBank/DDBJ databases">
        <authorList>
            <person name="Palmer J.M."/>
        </authorList>
    </citation>
    <scope>NUCLEOTIDE SEQUENCE</scope>
    <source>
        <strain evidence="4">SCRP23</strain>
    </source>
</reference>
<evidence type="ECO:0000256" key="1">
    <source>
        <dbReference type="SAM" id="MobiDB-lite"/>
    </source>
</evidence>
<proteinExistence type="predicted"/>
<feature type="region of interest" description="Disordered" evidence="1">
    <location>
        <begin position="399"/>
        <end position="419"/>
    </location>
</feature>
<name>A0A8T1X8U1_9STRA</name>